<gene>
    <name evidence="3" type="ORF">O0V09_14985</name>
</gene>
<evidence type="ECO:0000313" key="4">
    <source>
        <dbReference type="Proteomes" id="UP001069090"/>
    </source>
</evidence>
<keyword evidence="2" id="KW-1133">Transmembrane helix</keyword>
<feature type="compositionally biased region" description="Basic and acidic residues" evidence="1">
    <location>
        <begin position="131"/>
        <end position="159"/>
    </location>
</feature>
<dbReference type="AlphaFoldDB" id="A0A9J6RPM8"/>
<feature type="transmembrane region" description="Helical" evidence="2">
    <location>
        <begin position="97"/>
        <end position="120"/>
    </location>
</feature>
<name>A0A9J6RPM8_9GAMM</name>
<feature type="region of interest" description="Disordered" evidence="1">
    <location>
        <begin position="127"/>
        <end position="159"/>
    </location>
</feature>
<keyword evidence="2" id="KW-0472">Membrane</keyword>
<feature type="transmembrane region" description="Helical" evidence="2">
    <location>
        <begin position="56"/>
        <end position="77"/>
    </location>
</feature>
<reference evidence="3 4" key="1">
    <citation type="submission" date="2022-12" db="EMBL/GenBank/DDBJ databases">
        <title>Dasania phycosphaerae sp. nov., isolated from particulate material of the south coast of Korea.</title>
        <authorList>
            <person name="Jiang Y."/>
        </authorList>
    </citation>
    <scope>NUCLEOTIDE SEQUENCE [LARGE SCALE GENOMIC DNA]</scope>
    <source>
        <strain evidence="3 4">GY-19</strain>
    </source>
</reference>
<dbReference type="Proteomes" id="UP001069090">
    <property type="component" value="Unassembled WGS sequence"/>
</dbReference>
<organism evidence="3 4">
    <name type="scientific">Dasania phycosphaerae</name>
    <dbReference type="NCBI Taxonomy" id="2950436"/>
    <lineage>
        <taxon>Bacteria</taxon>
        <taxon>Pseudomonadati</taxon>
        <taxon>Pseudomonadota</taxon>
        <taxon>Gammaproteobacteria</taxon>
        <taxon>Cellvibrionales</taxon>
        <taxon>Spongiibacteraceae</taxon>
        <taxon>Dasania</taxon>
    </lineage>
</organism>
<evidence type="ECO:0000313" key="3">
    <source>
        <dbReference type="EMBL" id="MCZ0866515.1"/>
    </source>
</evidence>
<dbReference type="RefSeq" id="WP_268905187.1">
    <property type="nucleotide sequence ID" value="NZ_JAPTGG010000013.1"/>
</dbReference>
<accession>A0A9J6RPM8</accession>
<dbReference type="EMBL" id="JAPTGG010000013">
    <property type="protein sequence ID" value="MCZ0866515.1"/>
    <property type="molecule type" value="Genomic_DNA"/>
</dbReference>
<protein>
    <submittedName>
        <fullName evidence="3">Uncharacterized protein</fullName>
    </submittedName>
</protein>
<keyword evidence="2" id="KW-0812">Transmembrane</keyword>
<comment type="caution">
    <text evidence="3">The sequence shown here is derived from an EMBL/GenBank/DDBJ whole genome shotgun (WGS) entry which is preliminary data.</text>
</comment>
<feature type="transmembrane region" description="Helical" evidence="2">
    <location>
        <begin position="20"/>
        <end position="41"/>
    </location>
</feature>
<evidence type="ECO:0000256" key="2">
    <source>
        <dbReference type="SAM" id="Phobius"/>
    </source>
</evidence>
<evidence type="ECO:0000256" key="1">
    <source>
        <dbReference type="SAM" id="MobiDB-lite"/>
    </source>
</evidence>
<keyword evidence="4" id="KW-1185">Reference proteome</keyword>
<sequence>MIRLQNKLTDYPFSRRERFYNVLGLIILAVAGIAALAAYGLGPLFSGKPWQLVSPWLHVISAITGALLVWLGSGHAIKQEGTAMDASLKRFWPYRVLRWIVAKVFSIIWFVITVIFFAWIRQTPSSSPEAYDQRERNADDIWDGHPKHYYDNDPPKPFS</sequence>
<proteinExistence type="predicted"/>